<dbReference type="AlphaFoldDB" id="A0A0L9TTH8"/>
<proteinExistence type="predicted"/>
<sequence>MREEILATKLVKEVKFRVDRVAGEALVLQVLREIISKIHKGSLQENARTSNFDFKIGRSSKLLEQLVVGRNGLSVRLWCSKCYTERSSLSVILSVRPGERSVRSGVSERPCVVASVHIYSVRFHDVRPNCTRSYSLQSDSLTLACLYCLRMFFGDDHPLGWEQMVRRILWEQLLMKTAVLQLRITSLIS</sequence>
<gene>
    <name evidence="1" type="ORF">LR48_Vigan01g300500</name>
</gene>
<dbReference type="Proteomes" id="UP000053144">
    <property type="component" value="Chromosome 1"/>
</dbReference>
<accession>A0A0L9TTH8</accession>
<dbReference type="EMBL" id="CM003371">
    <property type="protein sequence ID" value="KOM33449.1"/>
    <property type="molecule type" value="Genomic_DNA"/>
</dbReference>
<evidence type="ECO:0000313" key="1">
    <source>
        <dbReference type="EMBL" id="KOM33449.1"/>
    </source>
</evidence>
<protein>
    <submittedName>
        <fullName evidence="1">Uncharacterized protein</fullName>
    </submittedName>
</protein>
<evidence type="ECO:0000313" key="2">
    <source>
        <dbReference type="Proteomes" id="UP000053144"/>
    </source>
</evidence>
<reference evidence="2" key="1">
    <citation type="journal article" date="2015" name="Proc. Natl. Acad. Sci. U.S.A.">
        <title>Genome sequencing of adzuki bean (Vigna angularis) provides insight into high starch and low fat accumulation and domestication.</title>
        <authorList>
            <person name="Yang K."/>
            <person name="Tian Z."/>
            <person name="Chen C."/>
            <person name="Luo L."/>
            <person name="Zhao B."/>
            <person name="Wang Z."/>
            <person name="Yu L."/>
            <person name="Li Y."/>
            <person name="Sun Y."/>
            <person name="Li W."/>
            <person name="Chen Y."/>
            <person name="Li Y."/>
            <person name="Zhang Y."/>
            <person name="Ai D."/>
            <person name="Zhao J."/>
            <person name="Shang C."/>
            <person name="Ma Y."/>
            <person name="Wu B."/>
            <person name="Wang M."/>
            <person name="Gao L."/>
            <person name="Sun D."/>
            <person name="Zhang P."/>
            <person name="Guo F."/>
            <person name="Wang W."/>
            <person name="Li Y."/>
            <person name="Wang J."/>
            <person name="Varshney R.K."/>
            <person name="Wang J."/>
            <person name="Ling H.Q."/>
            <person name="Wan P."/>
        </authorList>
    </citation>
    <scope>NUCLEOTIDE SEQUENCE</scope>
    <source>
        <strain evidence="2">cv. Jingnong 6</strain>
    </source>
</reference>
<organism evidence="1 2">
    <name type="scientific">Phaseolus angularis</name>
    <name type="common">Azuki bean</name>
    <name type="synonym">Vigna angularis</name>
    <dbReference type="NCBI Taxonomy" id="3914"/>
    <lineage>
        <taxon>Eukaryota</taxon>
        <taxon>Viridiplantae</taxon>
        <taxon>Streptophyta</taxon>
        <taxon>Embryophyta</taxon>
        <taxon>Tracheophyta</taxon>
        <taxon>Spermatophyta</taxon>
        <taxon>Magnoliopsida</taxon>
        <taxon>eudicotyledons</taxon>
        <taxon>Gunneridae</taxon>
        <taxon>Pentapetalae</taxon>
        <taxon>rosids</taxon>
        <taxon>fabids</taxon>
        <taxon>Fabales</taxon>
        <taxon>Fabaceae</taxon>
        <taxon>Papilionoideae</taxon>
        <taxon>50 kb inversion clade</taxon>
        <taxon>NPAAA clade</taxon>
        <taxon>indigoferoid/millettioid clade</taxon>
        <taxon>Phaseoleae</taxon>
        <taxon>Vigna</taxon>
    </lineage>
</organism>
<name>A0A0L9TTH8_PHAAN</name>
<dbReference type="Gramene" id="KOM33449">
    <property type="protein sequence ID" value="KOM33449"/>
    <property type="gene ID" value="LR48_Vigan01g300500"/>
</dbReference>